<dbReference type="EMBL" id="JBFNXQ010000056">
    <property type="protein sequence ID" value="MEX5720012.1"/>
    <property type="molecule type" value="Genomic_DNA"/>
</dbReference>
<name>A0ABV3XI35_9ACTN</name>
<evidence type="ECO:0000313" key="1">
    <source>
        <dbReference type="EMBL" id="MEX5720012.1"/>
    </source>
</evidence>
<comment type="caution">
    <text evidence="1">The sequence shown here is derived from an EMBL/GenBank/DDBJ whole genome shotgun (WGS) entry which is preliminary data.</text>
</comment>
<keyword evidence="2" id="KW-1185">Reference proteome</keyword>
<organism evidence="1 2">
    <name type="scientific">Geodermatophilus maliterrae</name>
    <dbReference type="NCBI Taxonomy" id="3162531"/>
    <lineage>
        <taxon>Bacteria</taxon>
        <taxon>Bacillati</taxon>
        <taxon>Actinomycetota</taxon>
        <taxon>Actinomycetes</taxon>
        <taxon>Geodermatophilales</taxon>
        <taxon>Geodermatophilaceae</taxon>
        <taxon>Geodermatophilus</taxon>
    </lineage>
</organism>
<dbReference type="RefSeq" id="WP_369208416.1">
    <property type="nucleotide sequence ID" value="NZ_JBFNXQ010000056.1"/>
</dbReference>
<reference evidence="1 2" key="1">
    <citation type="submission" date="2024-06" db="EMBL/GenBank/DDBJ databases">
        <title>Draft genome sequence of Geodermatophilus badlandi, a novel member of the Geodermatophilaceae isolated from badland sedimentary rocks in the Red desert, Wyoming, USA.</title>
        <authorList>
            <person name="Ben Tekaya S."/>
            <person name="Nouioui I."/>
            <person name="Flores G.M."/>
            <person name="Shaal M.N."/>
            <person name="Bredoire F."/>
            <person name="Basile F."/>
            <person name="Van Diepen L."/>
            <person name="Ward N.L."/>
        </authorList>
    </citation>
    <scope>NUCLEOTIDE SEQUENCE [LARGE SCALE GENOMIC DNA]</scope>
    <source>
        <strain evidence="1 2">WL48A</strain>
    </source>
</reference>
<dbReference type="Proteomes" id="UP001560045">
    <property type="component" value="Unassembled WGS sequence"/>
</dbReference>
<gene>
    <name evidence="1" type="ORF">ABQ292_16730</name>
</gene>
<evidence type="ECO:0000313" key="2">
    <source>
        <dbReference type="Proteomes" id="UP001560045"/>
    </source>
</evidence>
<proteinExistence type="predicted"/>
<protein>
    <submittedName>
        <fullName evidence="1">Uncharacterized protein</fullName>
    </submittedName>
</protein>
<sequence length="102" mass="11282">MTGTEQVKLMPDYGAAWPLWGGGGMCDAEELGLSPALAARLRAWQDLFDEHFSYDGGWDGPSAQERFATLARQLVRDLEAELPGTTVVLDDWTGSVSRPRRR</sequence>
<accession>A0ABV3XI35</accession>